<dbReference type="Proteomes" id="UP000237105">
    <property type="component" value="Unassembled WGS sequence"/>
</dbReference>
<feature type="transmembrane region" description="Helical" evidence="1">
    <location>
        <begin position="21"/>
        <end position="44"/>
    </location>
</feature>
<keyword evidence="1" id="KW-1133">Transmembrane helix</keyword>
<sequence>MVVVVRERKQTMMALAGQDIWRIDELFLCMILLSLYLFFFFFFLSGFTGRCQNSEVTFFTNGCTHHDPYLVVCFETWELGVRDEALLFCVVLLLVLMVTPRFMV</sequence>
<feature type="transmembrane region" description="Helical" evidence="1">
    <location>
        <begin position="85"/>
        <end position="103"/>
    </location>
</feature>
<comment type="caution">
    <text evidence="2">The sequence shown here is derived from an EMBL/GenBank/DDBJ whole genome shotgun (WGS) entry which is preliminary data.</text>
</comment>
<evidence type="ECO:0000313" key="3">
    <source>
        <dbReference type="Proteomes" id="UP000237105"/>
    </source>
</evidence>
<evidence type="ECO:0000256" key="1">
    <source>
        <dbReference type="SAM" id="Phobius"/>
    </source>
</evidence>
<reference evidence="3" key="1">
    <citation type="submission" date="2016-06" db="EMBL/GenBank/DDBJ databases">
        <title>Parallel loss of symbiosis genes in relatives of nitrogen-fixing non-legume Parasponia.</title>
        <authorList>
            <person name="Van Velzen R."/>
            <person name="Holmer R."/>
            <person name="Bu F."/>
            <person name="Rutten L."/>
            <person name="Van Zeijl A."/>
            <person name="Liu W."/>
            <person name="Santuari L."/>
            <person name="Cao Q."/>
            <person name="Sharma T."/>
            <person name="Shen D."/>
            <person name="Roswanjaya Y."/>
            <person name="Wardhani T."/>
            <person name="Kalhor M.S."/>
            <person name="Jansen J."/>
            <person name="Van den Hoogen J."/>
            <person name="Gungor B."/>
            <person name="Hartog M."/>
            <person name="Hontelez J."/>
            <person name="Verver J."/>
            <person name="Yang W.-C."/>
            <person name="Schijlen E."/>
            <person name="Repin R."/>
            <person name="Schilthuizen M."/>
            <person name="Schranz E."/>
            <person name="Heidstra R."/>
            <person name="Miyata K."/>
            <person name="Fedorova E."/>
            <person name="Kohlen W."/>
            <person name="Bisseling T."/>
            <person name="Smit S."/>
            <person name="Geurts R."/>
        </authorList>
    </citation>
    <scope>NUCLEOTIDE SEQUENCE [LARGE SCALE GENOMIC DNA]</scope>
    <source>
        <strain evidence="3">cv. WU1-14</strain>
    </source>
</reference>
<protein>
    <recommendedName>
        <fullName evidence="4">Transmembrane protein</fullName>
    </recommendedName>
</protein>
<evidence type="ECO:0000313" key="2">
    <source>
        <dbReference type="EMBL" id="PON71540.1"/>
    </source>
</evidence>
<keyword evidence="3" id="KW-1185">Reference proteome</keyword>
<dbReference type="AlphaFoldDB" id="A0A2P5DE61"/>
<organism evidence="2 3">
    <name type="scientific">Parasponia andersonii</name>
    <name type="common">Sponia andersonii</name>
    <dbReference type="NCBI Taxonomy" id="3476"/>
    <lineage>
        <taxon>Eukaryota</taxon>
        <taxon>Viridiplantae</taxon>
        <taxon>Streptophyta</taxon>
        <taxon>Embryophyta</taxon>
        <taxon>Tracheophyta</taxon>
        <taxon>Spermatophyta</taxon>
        <taxon>Magnoliopsida</taxon>
        <taxon>eudicotyledons</taxon>
        <taxon>Gunneridae</taxon>
        <taxon>Pentapetalae</taxon>
        <taxon>rosids</taxon>
        <taxon>fabids</taxon>
        <taxon>Rosales</taxon>
        <taxon>Cannabaceae</taxon>
        <taxon>Parasponia</taxon>
    </lineage>
</organism>
<evidence type="ECO:0008006" key="4">
    <source>
        <dbReference type="Google" id="ProtNLM"/>
    </source>
</evidence>
<keyword evidence="1" id="KW-0472">Membrane</keyword>
<keyword evidence="1" id="KW-0812">Transmembrane</keyword>
<name>A0A2P5DE61_PARAD</name>
<proteinExistence type="predicted"/>
<gene>
    <name evidence="2" type="ORF">PanWU01x14_073370</name>
</gene>
<dbReference type="EMBL" id="JXTB01000044">
    <property type="protein sequence ID" value="PON71540.1"/>
    <property type="molecule type" value="Genomic_DNA"/>
</dbReference>
<accession>A0A2P5DE61</accession>